<sequence length="185" mass="20408">MTERNDVVELLKAQHATIRELLDQVAATKGEERKHSFQQLVRLLAVHETAEEEVVHPFARRNIDGGELVVADRIKEEEGAKAALARLEDLDPDSPEFLDQFAALRQDVLAHADAEERYEFAHLRQVSDRKKLENLAVAVRAAESVAPTRPHPGTDTAAKNVAVGPVASLVDRTRDAIRKATGRGA</sequence>
<protein>
    <recommendedName>
        <fullName evidence="1">Hemerythrin-like domain-containing protein</fullName>
    </recommendedName>
</protein>
<proteinExistence type="predicted"/>
<dbReference type="OrthoDB" id="3212362at2"/>
<accession>S3ZG93</accession>
<evidence type="ECO:0000313" key="3">
    <source>
        <dbReference type="Proteomes" id="UP000014629"/>
    </source>
</evidence>
<name>S3ZG93_9ACTN</name>
<dbReference type="InterPro" id="IPR012312">
    <property type="entry name" value="Hemerythrin-like"/>
</dbReference>
<keyword evidence="3" id="KW-1185">Reference proteome</keyword>
<dbReference type="RefSeq" id="WP_016643433.1">
    <property type="nucleotide sequence ID" value="NZ_AOPZ01000297.1"/>
</dbReference>
<dbReference type="AlphaFoldDB" id="S3ZG93"/>
<dbReference type="EMBL" id="AOPZ01000297">
    <property type="protein sequence ID" value="EPH41639.1"/>
    <property type="molecule type" value="Genomic_DNA"/>
</dbReference>
<dbReference type="PANTHER" id="PTHR35585">
    <property type="entry name" value="HHE DOMAIN PROTEIN (AFU_ORTHOLOGUE AFUA_4G00730)"/>
    <property type="match status" value="1"/>
</dbReference>
<dbReference type="Pfam" id="PF01814">
    <property type="entry name" value="Hemerythrin"/>
    <property type="match status" value="1"/>
</dbReference>
<dbReference type="Gene3D" id="1.20.120.520">
    <property type="entry name" value="nmb1532 protein domain like"/>
    <property type="match status" value="1"/>
</dbReference>
<dbReference type="CDD" id="cd12108">
    <property type="entry name" value="Hr-like"/>
    <property type="match status" value="1"/>
</dbReference>
<evidence type="ECO:0000259" key="1">
    <source>
        <dbReference type="Pfam" id="PF01814"/>
    </source>
</evidence>
<comment type="caution">
    <text evidence="2">The sequence shown here is derived from an EMBL/GenBank/DDBJ whole genome shotgun (WGS) entry which is preliminary data.</text>
</comment>
<organism evidence="2 3">
    <name type="scientific">Streptomyces aurantiacus JA 4570</name>
    <dbReference type="NCBI Taxonomy" id="1286094"/>
    <lineage>
        <taxon>Bacteria</taxon>
        <taxon>Bacillati</taxon>
        <taxon>Actinomycetota</taxon>
        <taxon>Actinomycetes</taxon>
        <taxon>Kitasatosporales</taxon>
        <taxon>Streptomycetaceae</taxon>
        <taxon>Streptomyces</taxon>
        <taxon>Streptomyces aurantiacus group</taxon>
    </lineage>
</organism>
<dbReference type="PATRIC" id="fig|1286094.4.peg.5245"/>
<dbReference type="PANTHER" id="PTHR35585:SF1">
    <property type="entry name" value="HHE DOMAIN PROTEIN (AFU_ORTHOLOGUE AFUA_4G00730)"/>
    <property type="match status" value="1"/>
</dbReference>
<feature type="domain" description="Hemerythrin-like" evidence="1">
    <location>
        <begin position="7"/>
        <end position="120"/>
    </location>
</feature>
<dbReference type="Proteomes" id="UP000014629">
    <property type="component" value="Unassembled WGS sequence"/>
</dbReference>
<reference evidence="2 3" key="1">
    <citation type="submission" date="2013-02" db="EMBL/GenBank/DDBJ databases">
        <title>Draft Genome Sequence of Streptomyces aurantiacus, Which Produces Setomimycin.</title>
        <authorList>
            <person name="Gruening B.A."/>
            <person name="Praeg A."/>
            <person name="Erxleben A."/>
            <person name="Guenther S."/>
            <person name="Mueller M."/>
        </authorList>
    </citation>
    <scope>NUCLEOTIDE SEQUENCE [LARGE SCALE GENOMIC DNA]</scope>
    <source>
        <strain evidence="2 3">JA 4570</strain>
    </source>
</reference>
<evidence type="ECO:0000313" key="2">
    <source>
        <dbReference type="EMBL" id="EPH41639.1"/>
    </source>
</evidence>
<gene>
    <name evidence="2" type="ORF">STRAU_5311</name>
</gene>